<organism evidence="2 3">
    <name type="scientific">Paenibacillus phoenicis</name>
    <dbReference type="NCBI Taxonomy" id="554117"/>
    <lineage>
        <taxon>Bacteria</taxon>
        <taxon>Bacillati</taxon>
        <taxon>Bacillota</taxon>
        <taxon>Bacilli</taxon>
        <taxon>Bacillales</taxon>
        <taxon>Paenibacillaceae</taxon>
        <taxon>Paenibacillus</taxon>
    </lineage>
</organism>
<keyword evidence="1" id="KW-0812">Transmembrane</keyword>
<feature type="transmembrane region" description="Helical" evidence="1">
    <location>
        <begin position="6"/>
        <end position="28"/>
    </location>
</feature>
<dbReference type="EMBL" id="JAYERP010000001">
    <property type="protein sequence ID" value="MEA3568826.1"/>
    <property type="molecule type" value="Genomic_DNA"/>
</dbReference>
<gene>
    <name evidence="2" type="ORF">U9M73_02290</name>
</gene>
<name>A0ABU5PFW6_9BACL</name>
<keyword evidence="1" id="KW-1133">Transmembrane helix</keyword>
<reference evidence="2 3" key="1">
    <citation type="submission" date="2023-12" db="EMBL/GenBank/DDBJ databases">
        <title>Whole genome sequencing of Paenibacillus phoenicis isolated from the Phoenix Mars Lander spacecraft assembly facility.</title>
        <authorList>
            <person name="Garcia A."/>
            <person name="Venkateswaran K."/>
        </authorList>
    </citation>
    <scope>NUCLEOTIDE SEQUENCE [LARGE SCALE GENOMIC DNA]</scope>
    <source>
        <strain evidence="2 3">3PO2SA</strain>
    </source>
</reference>
<dbReference type="RefSeq" id="WP_009227173.1">
    <property type="nucleotide sequence ID" value="NZ_CBCSKM010000016.1"/>
</dbReference>
<sequence>METLWAIGKFVLFIAGIGLAIYVYLLFVRGLSQIPDPKEPSDKD</sequence>
<evidence type="ECO:0000313" key="3">
    <source>
        <dbReference type="Proteomes" id="UP001292216"/>
    </source>
</evidence>
<protein>
    <submittedName>
        <fullName evidence="2">Uncharacterized protein</fullName>
    </submittedName>
</protein>
<accession>A0ABU5PFW6</accession>
<comment type="caution">
    <text evidence="2">The sequence shown here is derived from an EMBL/GenBank/DDBJ whole genome shotgun (WGS) entry which is preliminary data.</text>
</comment>
<evidence type="ECO:0000313" key="2">
    <source>
        <dbReference type="EMBL" id="MEA3568826.1"/>
    </source>
</evidence>
<keyword evidence="3" id="KW-1185">Reference proteome</keyword>
<evidence type="ECO:0000256" key="1">
    <source>
        <dbReference type="SAM" id="Phobius"/>
    </source>
</evidence>
<keyword evidence="1" id="KW-0472">Membrane</keyword>
<proteinExistence type="predicted"/>
<dbReference type="Proteomes" id="UP001292216">
    <property type="component" value="Unassembled WGS sequence"/>
</dbReference>